<keyword evidence="5" id="KW-0449">Lipoprotein</keyword>
<dbReference type="Gene3D" id="3.40.50.10610">
    <property type="entry name" value="ABC-type transport auxiliary lipoprotein component"/>
    <property type="match status" value="2"/>
</dbReference>
<dbReference type="OrthoDB" id="1110708at2"/>
<gene>
    <name evidence="7" type="ORF">BSZ36_15340</name>
</gene>
<feature type="chain" id="PRO_5012378861" description="Curli production assembly/transport component CsgG" evidence="6">
    <location>
        <begin position="22"/>
        <end position="451"/>
    </location>
</feature>
<evidence type="ECO:0000313" key="7">
    <source>
        <dbReference type="EMBL" id="OZC04233.1"/>
    </source>
</evidence>
<dbReference type="Proteomes" id="UP000216446">
    <property type="component" value="Unassembled WGS sequence"/>
</dbReference>
<evidence type="ECO:0000256" key="2">
    <source>
        <dbReference type="ARBA" id="ARBA00022729"/>
    </source>
</evidence>
<name>A0A259U2F3_9BACT</name>
<proteinExistence type="predicted"/>
<protein>
    <recommendedName>
        <fullName evidence="9">Curli production assembly/transport component CsgG</fullName>
    </recommendedName>
</protein>
<dbReference type="EMBL" id="MQWB01000001">
    <property type="protein sequence ID" value="OZC04233.1"/>
    <property type="molecule type" value="Genomic_DNA"/>
</dbReference>
<dbReference type="Pfam" id="PF03783">
    <property type="entry name" value="CsgG"/>
    <property type="match status" value="1"/>
</dbReference>
<evidence type="ECO:0000256" key="4">
    <source>
        <dbReference type="ARBA" id="ARBA00023139"/>
    </source>
</evidence>
<accession>A0A259U2F3</accession>
<evidence type="ECO:0000256" key="6">
    <source>
        <dbReference type="SAM" id="SignalP"/>
    </source>
</evidence>
<dbReference type="AlphaFoldDB" id="A0A259U2F3"/>
<evidence type="ECO:0000256" key="3">
    <source>
        <dbReference type="ARBA" id="ARBA00023136"/>
    </source>
</evidence>
<dbReference type="RefSeq" id="WP_094550481.1">
    <property type="nucleotide sequence ID" value="NZ_MQWB01000001.1"/>
</dbReference>
<dbReference type="PANTHER" id="PTHR41164">
    <property type="entry name" value="CURLI PRODUCTION ASSEMBLY/TRANSPORT COMPONENT CSGG"/>
    <property type="match status" value="1"/>
</dbReference>
<keyword evidence="1" id="KW-1003">Cell membrane</keyword>
<dbReference type="PANTHER" id="PTHR41164:SF1">
    <property type="entry name" value="CURLI PRODUCTION ASSEMBLY_TRANSPORT COMPONENT CSGG"/>
    <property type="match status" value="1"/>
</dbReference>
<keyword evidence="2 6" id="KW-0732">Signal</keyword>
<feature type="signal peptide" evidence="6">
    <location>
        <begin position="1"/>
        <end position="21"/>
    </location>
</feature>
<dbReference type="InParanoid" id="A0A259U2F3"/>
<keyword evidence="4" id="KW-0564">Palmitate</keyword>
<evidence type="ECO:0000256" key="1">
    <source>
        <dbReference type="ARBA" id="ARBA00022475"/>
    </source>
</evidence>
<keyword evidence="8" id="KW-1185">Reference proteome</keyword>
<evidence type="ECO:0000256" key="5">
    <source>
        <dbReference type="ARBA" id="ARBA00023288"/>
    </source>
</evidence>
<dbReference type="FunCoup" id="A0A259U2F3">
    <property type="interactions" value="23"/>
</dbReference>
<evidence type="ECO:0008006" key="9">
    <source>
        <dbReference type="Google" id="ProtNLM"/>
    </source>
</evidence>
<keyword evidence="3" id="KW-0472">Membrane</keyword>
<dbReference type="GO" id="GO:0030288">
    <property type="term" value="C:outer membrane-bounded periplasmic space"/>
    <property type="evidence" value="ECO:0007669"/>
    <property type="project" value="InterPro"/>
</dbReference>
<sequence>MRLTLLLAAALCAAGCSPRFADPFKVEQARSGPPATVSAELLESTPAPSDPVVVAVYRFRDQTGQYRALENSSTFSNVVTQGATSILMRALEASGFFVPIEREGLSNLLNERQIISTTRQQYTGPEGQGLGPLPPLLYAGVLLEGGIIGYDSNVITGGAGARLLGVGGSGEFRQDQITLYLRAVSVQNGRVLKSVHTTKTIVSQKLDGGVFRFVDTKAILETEAGYSTNEPPVLAVTAAIEEAVRALVVEGSRDGLWSFESPEAPQTRRYIEAYDADVVENRRRDSFDRLVSDRSRDGASFAITGGVSQFETDYAEASAQPIGAATLSYPLMTGLSFGARGEAGLLDIAGSAEPFLGAGGVVKARLLPSAQTSPTFTAGAGALSVWGEDSVFAYGTMFGGLESRLSGAVAFQIEAGLTYPFLEGLDTLVNRGSVNDNVWSVQAGFVFYSGR</sequence>
<organism evidence="7 8">
    <name type="scientific">Rubricoccus marinus</name>
    <dbReference type="NCBI Taxonomy" id="716817"/>
    <lineage>
        <taxon>Bacteria</taxon>
        <taxon>Pseudomonadati</taxon>
        <taxon>Rhodothermota</taxon>
        <taxon>Rhodothermia</taxon>
        <taxon>Rhodothermales</taxon>
        <taxon>Rubricoccaceae</taxon>
        <taxon>Rubricoccus</taxon>
    </lineage>
</organism>
<reference evidence="7 8" key="1">
    <citation type="submission" date="2016-11" db="EMBL/GenBank/DDBJ databases">
        <title>Study of marine rhodopsin-containing bacteria.</title>
        <authorList>
            <person name="Yoshizawa S."/>
            <person name="Kumagai Y."/>
            <person name="Kogure K."/>
        </authorList>
    </citation>
    <scope>NUCLEOTIDE SEQUENCE [LARGE SCALE GENOMIC DNA]</scope>
    <source>
        <strain evidence="7 8">SG-29</strain>
    </source>
</reference>
<comment type="caution">
    <text evidence="7">The sequence shown here is derived from an EMBL/GenBank/DDBJ whole genome shotgun (WGS) entry which is preliminary data.</text>
</comment>
<evidence type="ECO:0000313" key="8">
    <source>
        <dbReference type="Proteomes" id="UP000216446"/>
    </source>
</evidence>
<dbReference type="InterPro" id="IPR005534">
    <property type="entry name" value="Curli_assmbl/transp-comp_CsgG"/>
</dbReference>